<evidence type="ECO:0000313" key="5">
    <source>
        <dbReference type="EMBL" id="PWK80906.1"/>
    </source>
</evidence>
<dbReference type="Gene3D" id="1.10.10.60">
    <property type="entry name" value="Homeodomain-like"/>
    <property type="match status" value="1"/>
</dbReference>
<protein>
    <submittedName>
        <fullName evidence="5">AraC-like DNA-binding protein</fullName>
    </submittedName>
</protein>
<keyword evidence="3" id="KW-0804">Transcription</keyword>
<dbReference type="PANTHER" id="PTHR46796:SF2">
    <property type="entry name" value="TRANSCRIPTIONAL REGULATORY PROTEIN"/>
    <property type="match status" value="1"/>
</dbReference>
<keyword evidence="2 5" id="KW-0238">DNA-binding</keyword>
<keyword evidence="1" id="KW-0805">Transcription regulation</keyword>
<dbReference type="InterPro" id="IPR050204">
    <property type="entry name" value="AraC_XylS_family_regulators"/>
</dbReference>
<comment type="caution">
    <text evidence="5">The sequence shown here is derived from an EMBL/GenBank/DDBJ whole genome shotgun (WGS) entry which is preliminary data.</text>
</comment>
<dbReference type="GO" id="GO:0003700">
    <property type="term" value="F:DNA-binding transcription factor activity"/>
    <property type="evidence" value="ECO:0007669"/>
    <property type="project" value="InterPro"/>
</dbReference>
<feature type="domain" description="HTH araC/xylS-type" evidence="4">
    <location>
        <begin position="165"/>
        <end position="261"/>
    </location>
</feature>
<dbReference type="SUPFAM" id="SSF51215">
    <property type="entry name" value="Regulatory protein AraC"/>
    <property type="match status" value="1"/>
</dbReference>
<dbReference type="GO" id="GO:0043565">
    <property type="term" value="F:sequence-specific DNA binding"/>
    <property type="evidence" value="ECO:0007669"/>
    <property type="project" value="InterPro"/>
</dbReference>
<evidence type="ECO:0000259" key="4">
    <source>
        <dbReference type="PROSITE" id="PS01124"/>
    </source>
</evidence>
<gene>
    <name evidence="5" type="ORF">C8D88_12176</name>
</gene>
<dbReference type="Pfam" id="PF02311">
    <property type="entry name" value="AraC_binding"/>
    <property type="match status" value="1"/>
</dbReference>
<dbReference type="InterPro" id="IPR037923">
    <property type="entry name" value="HTH-like"/>
</dbReference>
<name>A0A316HL46_9PSEU</name>
<accession>A0A316HL46</accession>
<dbReference type="AlphaFoldDB" id="A0A316HL46"/>
<evidence type="ECO:0000256" key="3">
    <source>
        <dbReference type="ARBA" id="ARBA00023163"/>
    </source>
</evidence>
<dbReference type="SMART" id="SM00342">
    <property type="entry name" value="HTH_ARAC"/>
    <property type="match status" value="1"/>
</dbReference>
<dbReference type="PANTHER" id="PTHR46796">
    <property type="entry name" value="HTH-TYPE TRANSCRIPTIONAL ACTIVATOR RHAS-RELATED"/>
    <property type="match status" value="1"/>
</dbReference>
<evidence type="ECO:0000313" key="6">
    <source>
        <dbReference type="Proteomes" id="UP000246005"/>
    </source>
</evidence>
<dbReference type="PROSITE" id="PS01124">
    <property type="entry name" value="HTH_ARAC_FAMILY_2"/>
    <property type="match status" value="1"/>
</dbReference>
<dbReference type="InterPro" id="IPR003313">
    <property type="entry name" value="AraC-bd"/>
</dbReference>
<evidence type="ECO:0000256" key="2">
    <source>
        <dbReference type="ARBA" id="ARBA00023125"/>
    </source>
</evidence>
<sequence length="261" mass="28877">MGVLYVSDMSVAAWKPAVEGIKEVFHASFTTHIYPAHTHDAWTLMLIDTGAVRYELDRHEHGALVSGVTLLPPHVPHDGRSAHPTGFHKRVLYLDSSALPSDLIGKAVDTPMLVDPLLRQRVHQLHLALDDPFEASSRLALITERLRHRFAGTSPAVHADPTLADRLRQLLDASLPTGITLAEASVKLQSSPTHLVRAFSRRFGLPPHRYLTGRRVDLARGYLVEGRPAAEAAVLAGFHDQSHLTRHFRRVLGTSPGRFVR</sequence>
<dbReference type="Pfam" id="PF12833">
    <property type="entry name" value="HTH_18"/>
    <property type="match status" value="1"/>
</dbReference>
<dbReference type="InterPro" id="IPR009057">
    <property type="entry name" value="Homeodomain-like_sf"/>
</dbReference>
<dbReference type="EMBL" id="QGHB01000021">
    <property type="protein sequence ID" value="PWK80906.1"/>
    <property type="molecule type" value="Genomic_DNA"/>
</dbReference>
<reference evidence="5 6" key="1">
    <citation type="submission" date="2018-05" db="EMBL/GenBank/DDBJ databases">
        <title>Genomic Encyclopedia of Type Strains, Phase IV (KMG-IV): sequencing the most valuable type-strain genomes for metagenomic binning, comparative biology and taxonomic classification.</title>
        <authorList>
            <person name="Goeker M."/>
        </authorList>
    </citation>
    <scope>NUCLEOTIDE SEQUENCE [LARGE SCALE GENOMIC DNA]</scope>
    <source>
        <strain evidence="5 6">DSM 45480</strain>
    </source>
</reference>
<dbReference type="InterPro" id="IPR018060">
    <property type="entry name" value="HTH_AraC"/>
</dbReference>
<dbReference type="Proteomes" id="UP000246005">
    <property type="component" value="Unassembled WGS sequence"/>
</dbReference>
<evidence type="ECO:0000256" key="1">
    <source>
        <dbReference type="ARBA" id="ARBA00023015"/>
    </source>
</evidence>
<proteinExistence type="predicted"/>
<organism evidence="5 6">
    <name type="scientific">Lentzea atacamensis</name>
    <dbReference type="NCBI Taxonomy" id="531938"/>
    <lineage>
        <taxon>Bacteria</taxon>
        <taxon>Bacillati</taxon>
        <taxon>Actinomycetota</taxon>
        <taxon>Actinomycetes</taxon>
        <taxon>Pseudonocardiales</taxon>
        <taxon>Pseudonocardiaceae</taxon>
        <taxon>Lentzea</taxon>
    </lineage>
</organism>
<dbReference type="SUPFAM" id="SSF46689">
    <property type="entry name" value="Homeodomain-like"/>
    <property type="match status" value="2"/>
</dbReference>